<gene>
    <name evidence="1" type="ORF">DKP76_07245</name>
</gene>
<sequence>MAPLPQVISPTVAAIYAAYEANNNPREGRSISVSTLAEECERKLFYEFRWASHAEHIGGRTLRIFETGVMEEERWIENLRMIGCEVVSHEHNPRTGKLDQIMVEACGKHVRGYLDSEILGLPEAPKTIHVGEIKSHNLKSFTDLKKRGVKESKPLHYGQLQTYCYLRGRDRGIYLAVCKDTDELYAERVHLDAEYVMRLLARAQRIIDAHEPPAKLHEDPNAKMAFACGWCKHRAICHEDAWPRVNCRTCLYSTPEDGGSWSCARWAKPLSHDEQLAGCPAHLYLPGLIAGEQIDSDEEAETVTYKMHDGSVWVDGAANDNEQRRVA</sequence>
<reference evidence="1 2" key="1">
    <citation type="submission" date="2018-05" db="EMBL/GenBank/DDBJ databases">
        <title>Comparative genomic sequence analysis between strain HN4 and CCM 8460T (Falsochrobactrum ovis) will provide more evidence to prove that HN4 is a new species of Falsochrobactrum.</title>
        <authorList>
            <person name="Lyu W."/>
            <person name="Sun L."/>
            <person name="Yao L."/>
        </authorList>
    </citation>
    <scope>NUCLEOTIDE SEQUENCE [LARGE SCALE GENOMIC DNA]</scope>
    <source>
        <strain evidence="1 2">HN4</strain>
    </source>
</reference>
<evidence type="ECO:0000313" key="1">
    <source>
        <dbReference type="EMBL" id="PWL18849.1"/>
    </source>
</evidence>
<name>A0A316JE03_9HYPH</name>
<dbReference type="InterPro" id="IPR011604">
    <property type="entry name" value="PDDEXK-like_dom_sf"/>
</dbReference>
<proteinExistence type="predicted"/>
<dbReference type="Proteomes" id="UP000245865">
    <property type="component" value="Unassembled WGS sequence"/>
</dbReference>
<dbReference type="AlphaFoldDB" id="A0A316JE03"/>
<accession>A0A316JE03</accession>
<comment type="caution">
    <text evidence="1">The sequence shown here is derived from an EMBL/GenBank/DDBJ whole genome shotgun (WGS) entry which is preliminary data.</text>
</comment>
<dbReference type="Gene3D" id="3.90.320.10">
    <property type="match status" value="1"/>
</dbReference>
<dbReference type="EMBL" id="QGDB01000002">
    <property type="protein sequence ID" value="PWL18849.1"/>
    <property type="molecule type" value="Genomic_DNA"/>
</dbReference>
<keyword evidence="2" id="KW-1185">Reference proteome</keyword>
<evidence type="ECO:0000313" key="2">
    <source>
        <dbReference type="Proteomes" id="UP000245865"/>
    </source>
</evidence>
<dbReference type="OrthoDB" id="1982at2"/>
<protein>
    <submittedName>
        <fullName evidence="1">Oxidoreductase</fullName>
    </submittedName>
</protein>
<organism evidence="1 2">
    <name type="scientific">Falsochrobactrum shanghaiense</name>
    <dbReference type="NCBI Taxonomy" id="2201899"/>
    <lineage>
        <taxon>Bacteria</taxon>
        <taxon>Pseudomonadati</taxon>
        <taxon>Pseudomonadota</taxon>
        <taxon>Alphaproteobacteria</taxon>
        <taxon>Hyphomicrobiales</taxon>
        <taxon>Brucellaceae</taxon>
        <taxon>Falsochrobactrum</taxon>
    </lineage>
</organism>
<dbReference type="RefSeq" id="WP_109705743.1">
    <property type="nucleotide sequence ID" value="NZ_QGDB01000002.1"/>
</dbReference>